<dbReference type="PANTHER" id="PTHR38471">
    <property type="entry name" value="FOUR HELIX BUNDLE PROTEIN"/>
    <property type="match status" value="1"/>
</dbReference>
<accession>A0ABT1SBX9</accession>
<evidence type="ECO:0000313" key="1">
    <source>
        <dbReference type="EMBL" id="MCQ4923989.1"/>
    </source>
</evidence>
<dbReference type="SUPFAM" id="SSF158446">
    <property type="entry name" value="IVS-encoded protein-like"/>
    <property type="match status" value="1"/>
</dbReference>
<gene>
    <name evidence="1" type="ORF">NE686_12885</name>
</gene>
<dbReference type="InterPro" id="IPR036583">
    <property type="entry name" value="23S_rRNA_IVS_sf"/>
</dbReference>
<dbReference type="InterPro" id="IPR012657">
    <property type="entry name" value="23S_rRNA-intervening_sequence"/>
</dbReference>
<dbReference type="NCBIfam" id="TIGR02436">
    <property type="entry name" value="four helix bundle protein"/>
    <property type="match status" value="1"/>
</dbReference>
<sequence length="85" mass="9939">MKESILLIKSKTFAIKIIHLYKYLTDEKREFIMSRQLLRSGTSVGANIREAKFAQGMPDFISKMSIALKEMSETQYCTNRNRIFK</sequence>
<name>A0ABT1SBX9_9FIRM</name>
<reference evidence="1 2" key="1">
    <citation type="submission" date="2022-06" db="EMBL/GenBank/DDBJ databases">
        <title>Isolation of gut microbiota from human fecal samples.</title>
        <authorList>
            <person name="Pamer E.G."/>
            <person name="Barat B."/>
            <person name="Waligurski E."/>
            <person name="Medina S."/>
            <person name="Paddock L."/>
            <person name="Mostad J."/>
        </authorList>
    </citation>
    <scope>NUCLEOTIDE SEQUENCE [LARGE SCALE GENOMIC DNA]</scope>
    <source>
        <strain evidence="1 2">DFI.7.95</strain>
    </source>
</reference>
<dbReference type="Gene3D" id="1.20.1440.60">
    <property type="entry name" value="23S rRNA-intervening sequence"/>
    <property type="match status" value="1"/>
</dbReference>
<dbReference type="EMBL" id="JANGAC010000009">
    <property type="protein sequence ID" value="MCQ4923989.1"/>
    <property type="molecule type" value="Genomic_DNA"/>
</dbReference>
<dbReference type="PANTHER" id="PTHR38471:SF2">
    <property type="entry name" value="FOUR HELIX BUNDLE PROTEIN"/>
    <property type="match status" value="1"/>
</dbReference>
<protein>
    <submittedName>
        <fullName evidence="1">Four helix bundle protein</fullName>
    </submittedName>
</protein>
<organism evidence="1 2">
    <name type="scientific">Tissierella carlieri</name>
    <dbReference type="NCBI Taxonomy" id="689904"/>
    <lineage>
        <taxon>Bacteria</taxon>
        <taxon>Bacillati</taxon>
        <taxon>Bacillota</taxon>
        <taxon>Tissierellia</taxon>
        <taxon>Tissierellales</taxon>
        <taxon>Tissierellaceae</taxon>
        <taxon>Tissierella</taxon>
    </lineage>
</organism>
<proteinExistence type="predicted"/>
<evidence type="ECO:0000313" key="2">
    <source>
        <dbReference type="Proteomes" id="UP001524478"/>
    </source>
</evidence>
<dbReference type="PIRSF" id="PIRSF035652">
    <property type="entry name" value="CHP02436"/>
    <property type="match status" value="1"/>
</dbReference>
<comment type="caution">
    <text evidence="1">The sequence shown here is derived from an EMBL/GenBank/DDBJ whole genome shotgun (WGS) entry which is preliminary data.</text>
</comment>
<dbReference type="RefSeq" id="WP_256311815.1">
    <property type="nucleotide sequence ID" value="NZ_JANGAC010000009.1"/>
</dbReference>
<dbReference type="Proteomes" id="UP001524478">
    <property type="component" value="Unassembled WGS sequence"/>
</dbReference>
<dbReference type="Pfam" id="PF05635">
    <property type="entry name" value="23S_rRNA_IVP"/>
    <property type="match status" value="1"/>
</dbReference>
<keyword evidence="2" id="KW-1185">Reference proteome</keyword>